<feature type="transmembrane region" description="Helical" evidence="6">
    <location>
        <begin position="35"/>
        <end position="54"/>
    </location>
</feature>
<dbReference type="CDD" id="cd13128">
    <property type="entry name" value="MATE_Wzx_like"/>
    <property type="match status" value="1"/>
</dbReference>
<feature type="transmembrane region" description="Helical" evidence="6">
    <location>
        <begin position="360"/>
        <end position="379"/>
    </location>
</feature>
<feature type="transmembrane region" description="Helical" evidence="6">
    <location>
        <begin position="325"/>
        <end position="348"/>
    </location>
</feature>
<reference evidence="7 8" key="1">
    <citation type="submission" date="2019-07" db="EMBL/GenBank/DDBJ databases">
        <title>Genomic Encyclopedia of Archaeal and Bacterial Type Strains, Phase II (KMG-II): from individual species to whole genera.</title>
        <authorList>
            <person name="Goeker M."/>
        </authorList>
    </citation>
    <scope>NUCLEOTIDE SEQUENCE [LARGE SCALE GENOMIC DNA]</scope>
    <source>
        <strain evidence="7 8">DSM 21935</strain>
    </source>
</reference>
<feature type="transmembrane region" description="Helical" evidence="6">
    <location>
        <begin position="400"/>
        <end position="418"/>
    </location>
</feature>
<sequence>MFNIIFYKKKIQQWLSDDNFAFIFKGSIYSSLSKVAVVLSSVVINYLIAQFYGAEAVGRYAIIQSFLAISCIFSEGGLRTSLVRLIPEYAAKFSKAVSFKIYKKSHLLLLLFSITVSLCLFLFLEPLKSLLFNTPGEEITIVLYLAIGVILFRSLRNINIETFRALGEIKRYSFFKAIPNFLELVLFLFISFIFTANINIPIYAHLLSLFIMGILFFLLGYYSFPEDSSNDDQHDISYKSIFNVSVPLFLVTTMNVVIAQTDILMLGFFMDEADVGIYHIVYKIGILTIFVLSAISSIAAPKFSQLYHDDKIEELEKSATQTTKLIFFTTLPIVIVLILFGEFILSFFGSEFVVGYQPLLILLVGQFINSVTGPVGYLLSMSEYQNMVRNTTIIAGFSNILFNALLIPLWGIIGAAIATGSSLAMKNLINYYQVKKNLGIDMWGMGK</sequence>
<comment type="subcellular location">
    <subcellularLocation>
        <location evidence="1">Cell membrane</location>
        <topology evidence="1">Multi-pass membrane protein</topology>
    </subcellularLocation>
</comment>
<keyword evidence="4 6" id="KW-1133">Transmembrane helix</keyword>
<feature type="transmembrane region" description="Helical" evidence="6">
    <location>
        <begin position="244"/>
        <end position="268"/>
    </location>
</feature>
<dbReference type="Proteomes" id="UP000324595">
    <property type="component" value="Unassembled WGS sequence"/>
</dbReference>
<evidence type="ECO:0000256" key="5">
    <source>
        <dbReference type="ARBA" id="ARBA00023136"/>
    </source>
</evidence>
<keyword evidence="2" id="KW-1003">Cell membrane</keyword>
<dbReference type="PANTHER" id="PTHR30250">
    <property type="entry name" value="PST FAMILY PREDICTED COLANIC ACID TRANSPORTER"/>
    <property type="match status" value="1"/>
</dbReference>
<feature type="transmembrane region" description="Helical" evidence="6">
    <location>
        <begin position="107"/>
        <end position="127"/>
    </location>
</feature>
<dbReference type="InterPro" id="IPR050833">
    <property type="entry name" value="Poly_Biosynth_Transport"/>
</dbReference>
<dbReference type="EMBL" id="VNHY01000001">
    <property type="protein sequence ID" value="TYP95630.1"/>
    <property type="molecule type" value="Genomic_DNA"/>
</dbReference>
<accession>A0A5D3YNW4</accession>
<feature type="transmembrane region" description="Helical" evidence="6">
    <location>
        <begin position="177"/>
        <end position="196"/>
    </location>
</feature>
<keyword evidence="3 6" id="KW-0812">Transmembrane</keyword>
<gene>
    <name evidence="7" type="ORF">LX73_0945</name>
</gene>
<feature type="transmembrane region" description="Helical" evidence="6">
    <location>
        <begin position="60"/>
        <end position="86"/>
    </location>
</feature>
<keyword evidence="5 6" id="KW-0472">Membrane</keyword>
<evidence type="ECO:0000256" key="2">
    <source>
        <dbReference type="ARBA" id="ARBA00022475"/>
    </source>
</evidence>
<feature type="transmembrane region" description="Helical" evidence="6">
    <location>
        <begin position="280"/>
        <end position="304"/>
    </location>
</feature>
<evidence type="ECO:0000256" key="6">
    <source>
        <dbReference type="SAM" id="Phobius"/>
    </source>
</evidence>
<feature type="transmembrane region" description="Helical" evidence="6">
    <location>
        <begin position="139"/>
        <end position="156"/>
    </location>
</feature>
<protein>
    <submittedName>
        <fullName evidence="7">Membrane protein involved in the export of O-antigen and teichoic acid</fullName>
    </submittedName>
</protein>
<dbReference type="InterPro" id="IPR002797">
    <property type="entry name" value="Polysacc_synth"/>
</dbReference>
<evidence type="ECO:0000256" key="1">
    <source>
        <dbReference type="ARBA" id="ARBA00004651"/>
    </source>
</evidence>
<evidence type="ECO:0000313" key="8">
    <source>
        <dbReference type="Proteomes" id="UP000324595"/>
    </source>
</evidence>
<comment type="caution">
    <text evidence="7">The sequence shown here is derived from an EMBL/GenBank/DDBJ whole genome shotgun (WGS) entry which is preliminary data.</text>
</comment>
<dbReference type="GO" id="GO:0005886">
    <property type="term" value="C:plasma membrane"/>
    <property type="evidence" value="ECO:0007669"/>
    <property type="project" value="UniProtKB-SubCell"/>
</dbReference>
<evidence type="ECO:0000256" key="4">
    <source>
        <dbReference type="ARBA" id="ARBA00022989"/>
    </source>
</evidence>
<keyword evidence="8" id="KW-1185">Reference proteome</keyword>
<dbReference type="Pfam" id="PF01943">
    <property type="entry name" value="Polysacc_synt"/>
    <property type="match status" value="1"/>
</dbReference>
<organism evidence="7 8">
    <name type="scientific">Fodinibius salinus</name>
    <dbReference type="NCBI Taxonomy" id="860790"/>
    <lineage>
        <taxon>Bacteria</taxon>
        <taxon>Pseudomonadati</taxon>
        <taxon>Balneolota</taxon>
        <taxon>Balneolia</taxon>
        <taxon>Balneolales</taxon>
        <taxon>Balneolaceae</taxon>
        <taxon>Fodinibius</taxon>
    </lineage>
</organism>
<evidence type="ECO:0000313" key="7">
    <source>
        <dbReference type="EMBL" id="TYP95630.1"/>
    </source>
</evidence>
<evidence type="ECO:0000256" key="3">
    <source>
        <dbReference type="ARBA" id="ARBA00022692"/>
    </source>
</evidence>
<dbReference type="AlphaFoldDB" id="A0A5D3YNW4"/>
<feature type="transmembrane region" description="Helical" evidence="6">
    <location>
        <begin position="202"/>
        <end position="224"/>
    </location>
</feature>
<dbReference type="RefSeq" id="WP_170245580.1">
    <property type="nucleotide sequence ID" value="NZ_VNHY01000001.1"/>
</dbReference>
<name>A0A5D3YNW4_9BACT</name>
<dbReference type="PANTHER" id="PTHR30250:SF11">
    <property type="entry name" value="O-ANTIGEN TRANSPORTER-RELATED"/>
    <property type="match status" value="1"/>
</dbReference>
<proteinExistence type="predicted"/>